<dbReference type="EC" id="3.6.4.13" evidence="3"/>
<dbReference type="GO" id="GO:0005737">
    <property type="term" value="C:cytoplasm"/>
    <property type="evidence" value="ECO:0000318"/>
    <property type="project" value="GO_Central"/>
</dbReference>
<dbReference type="PROSITE" id="PS51789">
    <property type="entry name" value="RLR_CTR"/>
    <property type="match status" value="1"/>
</dbReference>
<evidence type="ECO:0000313" key="21">
    <source>
        <dbReference type="Proteomes" id="UP000015101"/>
    </source>
</evidence>
<keyword evidence="6" id="KW-0479">Metal-binding</keyword>
<dbReference type="Gene3D" id="2.170.150.30">
    <property type="entry name" value="RIG-I-like receptor, C-terminal regulatory domain"/>
    <property type="match status" value="1"/>
</dbReference>
<dbReference type="Pfam" id="PF18119">
    <property type="entry name" value="RIG-I_C"/>
    <property type="match status" value="1"/>
</dbReference>
<dbReference type="Pfam" id="PF00271">
    <property type="entry name" value="Helicase_C"/>
    <property type="match status" value="1"/>
</dbReference>
<dbReference type="PROSITE" id="PS51192">
    <property type="entry name" value="HELICASE_ATP_BIND_1"/>
    <property type="match status" value="1"/>
</dbReference>
<keyword evidence="7" id="KW-0547">Nucleotide-binding</keyword>
<dbReference type="EnsemblMetazoa" id="HelroT114400">
    <property type="protein sequence ID" value="HelroP114400"/>
    <property type="gene ID" value="HelroG114400"/>
</dbReference>
<dbReference type="OMA" id="TFCQMNP"/>
<dbReference type="PROSITE" id="PS51194">
    <property type="entry name" value="HELICASE_CTER"/>
    <property type="match status" value="1"/>
</dbReference>
<keyword evidence="8" id="KW-0378">Hydrolase</keyword>
<comment type="similarity">
    <text evidence="2">Belongs to the helicase family. RLR subfamily.</text>
</comment>
<feature type="domain" description="Helicase C-terminal" evidence="17">
    <location>
        <begin position="401"/>
        <end position="564"/>
    </location>
</feature>
<dbReference type="CDD" id="cd15805">
    <property type="entry name" value="RIG-I_C"/>
    <property type="match status" value="1"/>
</dbReference>
<dbReference type="Gene3D" id="1.20.1320.30">
    <property type="match status" value="1"/>
</dbReference>
<dbReference type="Pfam" id="PF00270">
    <property type="entry name" value="DEAD"/>
    <property type="match status" value="1"/>
</dbReference>
<keyword evidence="4" id="KW-0963">Cytoplasm</keyword>
<keyword evidence="9" id="KW-0347">Helicase</keyword>
<name>T1EG14_HELRO</name>
<accession>T1EG14</accession>
<evidence type="ECO:0000313" key="20">
    <source>
        <dbReference type="EnsemblMetazoa" id="HelroP114400"/>
    </source>
</evidence>
<evidence type="ECO:0000256" key="1">
    <source>
        <dbReference type="ARBA" id="ARBA00004496"/>
    </source>
</evidence>
<dbReference type="eggNOG" id="KOG0354">
    <property type="taxonomic scope" value="Eukaryota"/>
</dbReference>
<dbReference type="GO" id="GO:0005524">
    <property type="term" value="F:ATP binding"/>
    <property type="evidence" value="ECO:0007669"/>
    <property type="project" value="UniProtKB-KW"/>
</dbReference>
<dbReference type="KEGG" id="hro:HELRODRAFT_114400"/>
<feature type="domain" description="RLR CTR" evidence="18">
    <location>
        <begin position="585"/>
        <end position="716"/>
    </location>
</feature>
<dbReference type="CTD" id="20195516"/>
<dbReference type="RefSeq" id="XP_009024874.1">
    <property type="nucleotide sequence ID" value="XM_009026626.1"/>
</dbReference>
<evidence type="ECO:0000256" key="11">
    <source>
        <dbReference type="ARBA" id="ARBA00022840"/>
    </source>
</evidence>
<evidence type="ECO:0000256" key="7">
    <source>
        <dbReference type="ARBA" id="ARBA00022741"/>
    </source>
</evidence>
<evidence type="ECO:0000259" key="16">
    <source>
        <dbReference type="PROSITE" id="PS51192"/>
    </source>
</evidence>
<reference evidence="21" key="1">
    <citation type="submission" date="2012-12" db="EMBL/GenBank/DDBJ databases">
        <authorList>
            <person name="Hellsten U."/>
            <person name="Grimwood J."/>
            <person name="Chapman J.A."/>
            <person name="Shapiro H."/>
            <person name="Aerts A."/>
            <person name="Otillar R.P."/>
            <person name="Terry A.Y."/>
            <person name="Boore J.L."/>
            <person name="Simakov O."/>
            <person name="Marletaz F."/>
            <person name="Cho S.-J."/>
            <person name="Edsinger-Gonzales E."/>
            <person name="Havlak P."/>
            <person name="Kuo D.-H."/>
            <person name="Larsson T."/>
            <person name="Lv J."/>
            <person name="Arendt D."/>
            <person name="Savage R."/>
            <person name="Osoegawa K."/>
            <person name="de Jong P."/>
            <person name="Lindberg D.R."/>
            <person name="Seaver E.C."/>
            <person name="Weisblat D.A."/>
            <person name="Putnam N.H."/>
            <person name="Grigoriev I.V."/>
            <person name="Rokhsar D.S."/>
        </authorList>
    </citation>
    <scope>NUCLEOTIDE SEQUENCE</scope>
</reference>
<evidence type="ECO:0000259" key="17">
    <source>
        <dbReference type="PROSITE" id="PS51194"/>
    </source>
</evidence>
<keyword evidence="21" id="KW-1185">Reference proteome</keyword>
<dbReference type="GO" id="GO:0045087">
    <property type="term" value="P:innate immune response"/>
    <property type="evidence" value="ECO:0007669"/>
    <property type="project" value="UniProtKB-KW"/>
</dbReference>
<dbReference type="InterPro" id="IPR011545">
    <property type="entry name" value="DEAD/DEAH_box_helicase_dom"/>
</dbReference>
<keyword evidence="14" id="KW-0051">Antiviral defense</keyword>
<dbReference type="InterPro" id="IPR051363">
    <property type="entry name" value="RLR_Helicase"/>
</dbReference>
<dbReference type="SMART" id="SM00490">
    <property type="entry name" value="HELICc"/>
    <property type="match status" value="1"/>
</dbReference>
<evidence type="ECO:0000256" key="9">
    <source>
        <dbReference type="ARBA" id="ARBA00022806"/>
    </source>
</evidence>
<evidence type="ECO:0000256" key="4">
    <source>
        <dbReference type="ARBA" id="ARBA00022490"/>
    </source>
</evidence>
<dbReference type="GO" id="GO:0003724">
    <property type="term" value="F:RNA helicase activity"/>
    <property type="evidence" value="ECO:0007669"/>
    <property type="project" value="UniProtKB-EC"/>
</dbReference>
<evidence type="ECO:0000256" key="13">
    <source>
        <dbReference type="ARBA" id="ARBA00022884"/>
    </source>
</evidence>
<evidence type="ECO:0000256" key="6">
    <source>
        <dbReference type="ARBA" id="ARBA00022723"/>
    </source>
</evidence>
<keyword evidence="10" id="KW-0862">Zinc</keyword>
<dbReference type="EMBL" id="AMQM01006473">
    <property type="status" value="NOT_ANNOTATED_CDS"/>
    <property type="molecule type" value="Genomic_DNA"/>
</dbReference>
<dbReference type="InterPro" id="IPR041204">
    <property type="entry name" value="RIG-I-like_C"/>
</dbReference>
<dbReference type="GO" id="GO:0051607">
    <property type="term" value="P:defense response to virus"/>
    <property type="evidence" value="ECO:0007669"/>
    <property type="project" value="UniProtKB-KW"/>
</dbReference>
<dbReference type="GeneID" id="20195516"/>
<dbReference type="PANTHER" id="PTHR14074:SF16">
    <property type="entry name" value="ANTIVIRAL INNATE IMMUNE RESPONSE RECEPTOR RIG-I"/>
    <property type="match status" value="1"/>
</dbReference>
<comment type="catalytic activity">
    <reaction evidence="15">
        <text>ATP + H2O = ADP + phosphate + H(+)</text>
        <dbReference type="Rhea" id="RHEA:13065"/>
        <dbReference type="ChEBI" id="CHEBI:15377"/>
        <dbReference type="ChEBI" id="CHEBI:15378"/>
        <dbReference type="ChEBI" id="CHEBI:30616"/>
        <dbReference type="ChEBI" id="CHEBI:43474"/>
        <dbReference type="ChEBI" id="CHEBI:456216"/>
        <dbReference type="EC" id="3.6.4.13"/>
    </reaction>
    <physiologicalReaction direction="left-to-right" evidence="15">
        <dbReference type="Rhea" id="RHEA:13066"/>
    </physiologicalReaction>
</comment>
<protein>
    <recommendedName>
        <fullName evidence="3">RNA helicase</fullName>
        <ecNumber evidence="3">3.6.4.13</ecNumber>
    </recommendedName>
</protein>
<dbReference type="HOGENOM" id="CLU_006888_2_1_1"/>
<reference evidence="20" key="3">
    <citation type="submission" date="2015-06" db="UniProtKB">
        <authorList>
            <consortium name="EnsemblMetazoa"/>
        </authorList>
    </citation>
    <scope>IDENTIFICATION</scope>
</reference>
<dbReference type="OrthoDB" id="416741at2759"/>
<reference evidence="19 21" key="2">
    <citation type="journal article" date="2013" name="Nature">
        <title>Insights into bilaterian evolution from three spiralian genomes.</title>
        <authorList>
            <person name="Simakov O."/>
            <person name="Marletaz F."/>
            <person name="Cho S.J."/>
            <person name="Edsinger-Gonzales E."/>
            <person name="Havlak P."/>
            <person name="Hellsten U."/>
            <person name="Kuo D.H."/>
            <person name="Larsson T."/>
            <person name="Lv J."/>
            <person name="Arendt D."/>
            <person name="Savage R."/>
            <person name="Osoegawa K."/>
            <person name="de Jong P."/>
            <person name="Grimwood J."/>
            <person name="Chapman J.A."/>
            <person name="Shapiro H."/>
            <person name="Aerts A."/>
            <person name="Otillar R.P."/>
            <person name="Terry A.Y."/>
            <person name="Boore J.L."/>
            <person name="Grigoriev I.V."/>
            <person name="Lindberg D.R."/>
            <person name="Seaver E.C."/>
            <person name="Weisblat D.A."/>
            <person name="Putnam N.H."/>
            <person name="Rokhsar D.S."/>
        </authorList>
    </citation>
    <scope>NUCLEOTIDE SEQUENCE</scope>
</reference>
<evidence type="ECO:0000256" key="14">
    <source>
        <dbReference type="ARBA" id="ARBA00023118"/>
    </source>
</evidence>
<comment type="subcellular location">
    <subcellularLocation>
        <location evidence="1">Cytoplasm</location>
    </subcellularLocation>
</comment>
<dbReference type="Pfam" id="PF11648">
    <property type="entry name" value="RIG-I_C-RD"/>
    <property type="match status" value="1"/>
</dbReference>
<dbReference type="InParanoid" id="T1EG14"/>
<dbReference type="InterPro" id="IPR001650">
    <property type="entry name" value="Helicase_C-like"/>
</dbReference>
<organism evidence="20 21">
    <name type="scientific">Helobdella robusta</name>
    <name type="common">Californian leech</name>
    <dbReference type="NCBI Taxonomy" id="6412"/>
    <lineage>
        <taxon>Eukaryota</taxon>
        <taxon>Metazoa</taxon>
        <taxon>Spiralia</taxon>
        <taxon>Lophotrochozoa</taxon>
        <taxon>Annelida</taxon>
        <taxon>Clitellata</taxon>
        <taxon>Hirudinea</taxon>
        <taxon>Rhynchobdellida</taxon>
        <taxon>Glossiphoniidae</taxon>
        <taxon>Helobdella</taxon>
    </lineage>
</organism>
<dbReference type="GO" id="GO:0046872">
    <property type="term" value="F:metal ion binding"/>
    <property type="evidence" value="ECO:0007669"/>
    <property type="project" value="UniProtKB-KW"/>
</dbReference>
<dbReference type="STRING" id="6412.T1EG14"/>
<evidence type="ECO:0000256" key="8">
    <source>
        <dbReference type="ARBA" id="ARBA00022801"/>
    </source>
</evidence>
<gene>
    <name evidence="20" type="primary">20195516</name>
    <name evidence="19" type="ORF">HELRODRAFT_114400</name>
</gene>
<evidence type="ECO:0000256" key="15">
    <source>
        <dbReference type="ARBA" id="ARBA00049390"/>
    </source>
</evidence>
<dbReference type="InterPro" id="IPR038557">
    <property type="entry name" value="RLR_C_sf"/>
</dbReference>
<dbReference type="SMART" id="SM00487">
    <property type="entry name" value="DEXDc"/>
    <property type="match status" value="1"/>
</dbReference>
<evidence type="ECO:0000256" key="3">
    <source>
        <dbReference type="ARBA" id="ARBA00012552"/>
    </source>
</evidence>
<evidence type="ECO:0000313" key="19">
    <source>
        <dbReference type="EMBL" id="ESN97093.1"/>
    </source>
</evidence>
<evidence type="ECO:0000256" key="12">
    <source>
        <dbReference type="ARBA" id="ARBA00022859"/>
    </source>
</evidence>
<dbReference type="Gene3D" id="3.40.50.300">
    <property type="entry name" value="P-loop containing nucleotide triphosphate hydrolases"/>
    <property type="match status" value="2"/>
</dbReference>
<evidence type="ECO:0000259" key="18">
    <source>
        <dbReference type="PROSITE" id="PS51789"/>
    </source>
</evidence>
<sequence>MELAIENNFVTIDLPTTVQSKSLTENKMEEEDDDETICLEQLKLRDYQMELAENACMGRNCIVVAPTGSGKTHVAMYIMKNHLENADGKKVKKVIFMVPTVALVEQQKSLFEKYLPKKICGITGVDNISIRQLITVYDIFIITPQILENSLREDRNFMAQLTLMIFDECHHAKKDHPYNAVMTRYHDIRDSDRDADLPQIVGLTASVGVGKAKNLEEAKNYVLNICANLNAIYVSTVRKNLKELNEFTNKPLSKTITCKTRQTDPFNEMINAEMMEIEKVLLQNKDINLNSVSERGCDPYVQWLSRLNKQISVVFDQNNRLQLLSYYEFLKMYNDALMINNACRTKDAVSFIKQFVCKFENLPAESQPQNLISLKLLSNWTHTLHHPLKIIADDQRYNNPKLEQLKTMLHEHYTLYPDSRCIIFCKTREMTVALVNWTKEADELKSLNAEVLIGVNKTDQTKAIQDNVMKKFQKGKCKLIIATSVAEEGLDFAKCNLVIRYEHVTNEIATAQTRGRASRAADSKIILIAEKGSNVVVKEEINVELEKMMNDAIDYIQDLTPDERRGRIKIIQKQIKFERSMNEQAKRLGIKSKNDDPYEIRCLKCTHFAANSGDMRTIENAHHVVVDPDVKERITIKPHPRPLAITPVYKKFGKVHCKKCDFDWGIMASYKGVPFPILKICSFIVRNKETREQANVKKWKDVQFALAALTDEDLSAMTEFNKELYADVMPPSID</sequence>
<keyword evidence="5" id="KW-0399">Innate immunity</keyword>
<evidence type="ECO:0000256" key="5">
    <source>
        <dbReference type="ARBA" id="ARBA00022588"/>
    </source>
</evidence>
<dbReference type="SUPFAM" id="SSF52540">
    <property type="entry name" value="P-loop containing nucleoside triphosphate hydrolases"/>
    <property type="match status" value="2"/>
</dbReference>
<dbReference type="GO" id="GO:0016787">
    <property type="term" value="F:hydrolase activity"/>
    <property type="evidence" value="ECO:0007669"/>
    <property type="project" value="UniProtKB-KW"/>
</dbReference>
<evidence type="ECO:0000256" key="2">
    <source>
        <dbReference type="ARBA" id="ARBA00006866"/>
    </source>
</evidence>
<keyword evidence="13" id="KW-0694">RNA-binding</keyword>
<evidence type="ECO:0000256" key="10">
    <source>
        <dbReference type="ARBA" id="ARBA00022833"/>
    </source>
</evidence>
<dbReference type="PANTHER" id="PTHR14074">
    <property type="entry name" value="HELICASE WITH DEATH DOMAIN-RELATED"/>
    <property type="match status" value="1"/>
</dbReference>
<dbReference type="InterPro" id="IPR014001">
    <property type="entry name" value="Helicase_ATP-bd"/>
</dbReference>
<dbReference type="Proteomes" id="UP000015101">
    <property type="component" value="Unassembled WGS sequence"/>
</dbReference>
<proteinExistence type="inferred from homology"/>
<dbReference type="InterPro" id="IPR027417">
    <property type="entry name" value="P-loop_NTPase"/>
</dbReference>
<keyword evidence="11" id="KW-0067">ATP-binding</keyword>
<dbReference type="AlphaFoldDB" id="T1EG14"/>
<feature type="domain" description="Helicase ATP-binding" evidence="16">
    <location>
        <begin position="52"/>
        <end position="225"/>
    </location>
</feature>
<dbReference type="GO" id="GO:0003723">
    <property type="term" value="F:RNA binding"/>
    <property type="evidence" value="ECO:0007669"/>
    <property type="project" value="UniProtKB-KW"/>
</dbReference>
<dbReference type="InterPro" id="IPR021673">
    <property type="entry name" value="RLR_CTR"/>
</dbReference>
<keyword evidence="12" id="KW-0391">Immunity</keyword>
<dbReference type="EMBL" id="KB097456">
    <property type="protein sequence ID" value="ESN97093.1"/>
    <property type="molecule type" value="Genomic_DNA"/>
</dbReference>